<dbReference type="EMBL" id="CM045761">
    <property type="protein sequence ID" value="KAI8015801.1"/>
    <property type="molecule type" value="Genomic_DNA"/>
</dbReference>
<evidence type="ECO:0000313" key="2">
    <source>
        <dbReference type="Proteomes" id="UP001060215"/>
    </source>
</evidence>
<protein>
    <submittedName>
        <fullName evidence="1">Uncharacterized protein</fullName>
    </submittedName>
</protein>
<comment type="caution">
    <text evidence="1">The sequence shown here is derived from an EMBL/GenBank/DDBJ whole genome shotgun (WGS) entry which is preliminary data.</text>
</comment>
<proteinExistence type="predicted"/>
<keyword evidence="2" id="KW-1185">Reference proteome</keyword>
<sequence length="137" mass="15064">MNYLPKGFSKSRTVVGTGTRCSLVHLTTSITSTLVFKLALSNREFHGKCPLATARFSSSYIGETEQKQRVGKKLTVTEKNEKAAKVERRRKLGLPPEDPDTAKPSAPVVKEKKSSLPVRPATKAEQIRVSKISQAEP</sequence>
<name>A0ACC0HUS2_9ERIC</name>
<dbReference type="Proteomes" id="UP001060215">
    <property type="component" value="Chromosome 4"/>
</dbReference>
<evidence type="ECO:0000313" key="1">
    <source>
        <dbReference type="EMBL" id="KAI8015801.1"/>
    </source>
</evidence>
<gene>
    <name evidence="1" type="ORF">LOK49_LG05G03847</name>
</gene>
<accession>A0ACC0HUS2</accession>
<reference evidence="1 2" key="1">
    <citation type="journal article" date="2022" name="Plant J.">
        <title>Chromosome-level genome of Camellia lanceoleosa provides a valuable resource for understanding genome evolution and self-incompatibility.</title>
        <authorList>
            <person name="Gong W."/>
            <person name="Xiao S."/>
            <person name="Wang L."/>
            <person name="Liao Z."/>
            <person name="Chang Y."/>
            <person name="Mo W."/>
            <person name="Hu G."/>
            <person name="Li W."/>
            <person name="Zhao G."/>
            <person name="Zhu H."/>
            <person name="Hu X."/>
            <person name="Ji K."/>
            <person name="Xiang X."/>
            <person name="Song Q."/>
            <person name="Yuan D."/>
            <person name="Jin S."/>
            <person name="Zhang L."/>
        </authorList>
    </citation>
    <scope>NUCLEOTIDE SEQUENCE [LARGE SCALE GENOMIC DNA]</scope>
    <source>
        <strain evidence="1">SQ_2022a</strain>
    </source>
</reference>
<organism evidence="1 2">
    <name type="scientific">Camellia lanceoleosa</name>
    <dbReference type="NCBI Taxonomy" id="1840588"/>
    <lineage>
        <taxon>Eukaryota</taxon>
        <taxon>Viridiplantae</taxon>
        <taxon>Streptophyta</taxon>
        <taxon>Embryophyta</taxon>
        <taxon>Tracheophyta</taxon>
        <taxon>Spermatophyta</taxon>
        <taxon>Magnoliopsida</taxon>
        <taxon>eudicotyledons</taxon>
        <taxon>Gunneridae</taxon>
        <taxon>Pentapetalae</taxon>
        <taxon>asterids</taxon>
        <taxon>Ericales</taxon>
        <taxon>Theaceae</taxon>
        <taxon>Camellia</taxon>
    </lineage>
</organism>